<keyword evidence="4 6" id="KW-1133">Transmembrane helix</keyword>
<dbReference type="GO" id="GO:0016020">
    <property type="term" value="C:membrane"/>
    <property type="evidence" value="ECO:0007669"/>
    <property type="project" value="UniProtKB-SubCell"/>
</dbReference>
<dbReference type="InterPro" id="IPR003377">
    <property type="entry name" value="Cornichon"/>
</dbReference>
<dbReference type="EMBL" id="RDQH01000333">
    <property type="protein sequence ID" value="RXH93528.1"/>
    <property type="molecule type" value="Genomic_DNA"/>
</dbReference>
<protein>
    <submittedName>
        <fullName evidence="7">Uncharacterized protein</fullName>
    </submittedName>
</protein>
<dbReference type="AlphaFoldDB" id="A0A498JCR3"/>
<keyword evidence="3 6" id="KW-0812">Transmembrane</keyword>
<comment type="subcellular location">
    <subcellularLocation>
        <location evidence="1">Membrane</location>
        <topology evidence="1">Multi-pass membrane protein</topology>
    </subcellularLocation>
</comment>
<evidence type="ECO:0000256" key="2">
    <source>
        <dbReference type="ARBA" id="ARBA00010095"/>
    </source>
</evidence>
<dbReference type="PANTHER" id="PTHR12290">
    <property type="entry name" value="CORNICHON-RELATED"/>
    <property type="match status" value="1"/>
</dbReference>
<keyword evidence="8" id="KW-1185">Reference proteome</keyword>
<evidence type="ECO:0000256" key="5">
    <source>
        <dbReference type="ARBA" id="ARBA00023136"/>
    </source>
</evidence>
<evidence type="ECO:0000256" key="4">
    <source>
        <dbReference type="ARBA" id="ARBA00022989"/>
    </source>
</evidence>
<comment type="similarity">
    <text evidence="2">Belongs to the cornichon family.</text>
</comment>
<gene>
    <name evidence="7" type="ORF">DVH24_014104</name>
</gene>
<evidence type="ECO:0000256" key="3">
    <source>
        <dbReference type="ARBA" id="ARBA00022692"/>
    </source>
</evidence>
<reference evidence="7 8" key="1">
    <citation type="submission" date="2018-10" db="EMBL/GenBank/DDBJ databases">
        <title>A high-quality apple genome assembly.</title>
        <authorList>
            <person name="Hu J."/>
        </authorList>
    </citation>
    <scope>NUCLEOTIDE SEQUENCE [LARGE SCALE GENOMIC DNA]</scope>
    <source>
        <strain evidence="8">cv. HFTH1</strain>
        <tissue evidence="7">Young leaf</tissue>
    </source>
</reference>
<evidence type="ECO:0000313" key="7">
    <source>
        <dbReference type="EMBL" id="RXH93528.1"/>
    </source>
</evidence>
<feature type="transmembrane region" description="Helical" evidence="6">
    <location>
        <begin position="53"/>
        <end position="81"/>
    </location>
</feature>
<name>A0A498JCR3_MALDO</name>
<organism evidence="7 8">
    <name type="scientific">Malus domestica</name>
    <name type="common">Apple</name>
    <name type="synonym">Pyrus malus</name>
    <dbReference type="NCBI Taxonomy" id="3750"/>
    <lineage>
        <taxon>Eukaryota</taxon>
        <taxon>Viridiplantae</taxon>
        <taxon>Streptophyta</taxon>
        <taxon>Embryophyta</taxon>
        <taxon>Tracheophyta</taxon>
        <taxon>Spermatophyta</taxon>
        <taxon>Magnoliopsida</taxon>
        <taxon>eudicotyledons</taxon>
        <taxon>Gunneridae</taxon>
        <taxon>Pentapetalae</taxon>
        <taxon>rosids</taxon>
        <taxon>fabids</taxon>
        <taxon>Rosales</taxon>
        <taxon>Rosaceae</taxon>
        <taxon>Amygdaloideae</taxon>
        <taxon>Maleae</taxon>
        <taxon>Malus</taxon>
    </lineage>
</organism>
<keyword evidence="5 6" id="KW-0472">Membrane</keyword>
<dbReference type="SMART" id="SM01398">
    <property type="entry name" value="Cornichon"/>
    <property type="match status" value="1"/>
</dbReference>
<evidence type="ECO:0000256" key="6">
    <source>
        <dbReference type="SAM" id="Phobius"/>
    </source>
</evidence>
<dbReference type="Proteomes" id="UP000290289">
    <property type="component" value="Chromosome 7"/>
</dbReference>
<dbReference type="Pfam" id="PF03311">
    <property type="entry name" value="Cornichon"/>
    <property type="match status" value="1"/>
</dbReference>
<dbReference type="GO" id="GO:0016192">
    <property type="term" value="P:vesicle-mediated transport"/>
    <property type="evidence" value="ECO:0007669"/>
    <property type="project" value="InterPro"/>
</dbReference>
<evidence type="ECO:0000256" key="1">
    <source>
        <dbReference type="ARBA" id="ARBA00004141"/>
    </source>
</evidence>
<evidence type="ECO:0000313" key="8">
    <source>
        <dbReference type="Proteomes" id="UP000290289"/>
    </source>
</evidence>
<dbReference type="STRING" id="3750.A0A498JCR3"/>
<accession>A0A498JCR3</accession>
<sequence length="214" mass="25614">MEMLWTWLLSFFFILALLCILGYQLVCLVDLEYDYINPYDSSSRINNVILPEFIIQGVLCFILLIARHWFMLFMALPHLYYNVNLYMTRRHLVDVTEIYNQLSWEKKQRFLKIGYLLVALEHWRRIRITRHHCFHQALSINPIEVAIVLLLSGKSRLLNSDSLGNKKWLLHHRLAGVMCVFRQNVFMMEPERRTLVDIKSGLVRNSAWFWHLIC</sequence>
<comment type="caution">
    <text evidence="7">The sequence shown here is derived from an EMBL/GenBank/DDBJ whole genome shotgun (WGS) entry which is preliminary data.</text>
</comment>
<proteinExistence type="inferred from homology"/>